<keyword evidence="12 14" id="KW-0173">Coenzyme A biosynthesis</keyword>
<evidence type="ECO:0000256" key="3">
    <source>
        <dbReference type="ARBA" id="ARBA00005225"/>
    </source>
</evidence>
<evidence type="ECO:0000256" key="7">
    <source>
        <dbReference type="ARBA" id="ARBA00022490"/>
    </source>
</evidence>
<keyword evidence="10 14" id="KW-0418">Kinase</keyword>
<comment type="catalytic activity">
    <reaction evidence="1 14 15">
        <text>(R)-pantothenate + ATP = (R)-4'-phosphopantothenate + ADP + H(+)</text>
        <dbReference type="Rhea" id="RHEA:16373"/>
        <dbReference type="ChEBI" id="CHEBI:10986"/>
        <dbReference type="ChEBI" id="CHEBI:15378"/>
        <dbReference type="ChEBI" id="CHEBI:29032"/>
        <dbReference type="ChEBI" id="CHEBI:30616"/>
        <dbReference type="ChEBI" id="CHEBI:456216"/>
        <dbReference type="EC" id="2.7.1.33"/>
    </reaction>
</comment>
<evidence type="ECO:0000256" key="2">
    <source>
        <dbReference type="ARBA" id="ARBA00004496"/>
    </source>
</evidence>
<evidence type="ECO:0000256" key="13">
    <source>
        <dbReference type="ARBA" id="ARBA00032866"/>
    </source>
</evidence>
<evidence type="ECO:0000256" key="10">
    <source>
        <dbReference type="ARBA" id="ARBA00022777"/>
    </source>
</evidence>
<evidence type="ECO:0000259" key="16">
    <source>
        <dbReference type="Pfam" id="PF00485"/>
    </source>
</evidence>
<dbReference type="Pfam" id="PF00485">
    <property type="entry name" value="PRK"/>
    <property type="match status" value="1"/>
</dbReference>
<comment type="subcellular location">
    <subcellularLocation>
        <location evidence="2 14 15">Cytoplasm</location>
    </subcellularLocation>
</comment>
<comment type="pathway">
    <text evidence="3 14 15">Cofactor biosynthesis; coenzyme A biosynthesis; CoA from (R)-pantothenate: step 1/5.</text>
</comment>
<evidence type="ECO:0000256" key="5">
    <source>
        <dbReference type="ARBA" id="ARBA00012102"/>
    </source>
</evidence>
<evidence type="ECO:0000256" key="9">
    <source>
        <dbReference type="ARBA" id="ARBA00022741"/>
    </source>
</evidence>
<organism evidence="17">
    <name type="scientific">uncultured Acidimicrobiales bacterium</name>
    <dbReference type="NCBI Taxonomy" id="310071"/>
    <lineage>
        <taxon>Bacteria</taxon>
        <taxon>Bacillati</taxon>
        <taxon>Actinomycetota</taxon>
        <taxon>Acidimicrobiia</taxon>
        <taxon>Acidimicrobiales</taxon>
        <taxon>environmental samples</taxon>
    </lineage>
</organism>
<keyword evidence="8 14" id="KW-0808">Transferase</keyword>
<dbReference type="GO" id="GO:0004594">
    <property type="term" value="F:pantothenate kinase activity"/>
    <property type="evidence" value="ECO:0007669"/>
    <property type="project" value="UniProtKB-UniRule"/>
</dbReference>
<dbReference type="UniPathway" id="UPA00241">
    <property type="reaction ID" value="UER00352"/>
</dbReference>
<proteinExistence type="inferred from homology"/>
<comment type="similarity">
    <text evidence="4 14 15">Belongs to the prokaryotic pantothenate kinase family.</text>
</comment>
<accession>A0A6J4I770</accession>
<evidence type="ECO:0000313" key="17">
    <source>
        <dbReference type="EMBL" id="CAA9242934.1"/>
    </source>
</evidence>
<dbReference type="PANTHER" id="PTHR10285">
    <property type="entry name" value="URIDINE KINASE"/>
    <property type="match status" value="1"/>
</dbReference>
<dbReference type="InterPro" id="IPR006083">
    <property type="entry name" value="PRK/URK"/>
</dbReference>
<gene>
    <name evidence="14" type="primary">coaA</name>
    <name evidence="17" type="ORF">AVDCRST_MAG76-1865</name>
</gene>
<evidence type="ECO:0000256" key="6">
    <source>
        <dbReference type="ARBA" id="ARBA00015080"/>
    </source>
</evidence>
<dbReference type="HAMAP" id="MF_00215">
    <property type="entry name" value="Pantothen_kinase_1"/>
    <property type="match status" value="1"/>
</dbReference>
<keyword evidence="9 14" id="KW-0547">Nucleotide-binding</keyword>
<dbReference type="PIRSF" id="PIRSF000545">
    <property type="entry name" value="Pantothenate_kin"/>
    <property type="match status" value="1"/>
</dbReference>
<dbReference type="AlphaFoldDB" id="A0A6J4I770"/>
<feature type="domain" description="Phosphoribulokinase/uridine kinase" evidence="16">
    <location>
        <begin position="88"/>
        <end position="226"/>
    </location>
</feature>
<dbReference type="EC" id="2.7.1.33" evidence="5 14"/>
<name>A0A6J4I770_9ACTN</name>
<evidence type="ECO:0000256" key="8">
    <source>
        <dbReference type="ARBA" id="ARBA00022679"/>
    </source>
</evidence>
<dbReference type="InterPro" id="IPR027417">
    <property type="entry name" value="P-loop_NTPase"/>
</dbReference>
<sequence length="310" mass="34396">MDQDLPTRHVTLTAEEWQGLGDVAAPALGEEDLAPLRGRLEDRLDLSEVRRVYVPLSGLLDVRVAAEQVRAAATAAFLHRTTTRSPFVLGIAGSVAVGKSTTARLLLALLSRWPRGPRVDLVTTDGFLHPNSELERRGLLARKGFPESYDLRRLLRFLADLKAGKDEVEAPVYSHVAYDIVPGRVQVVECPDIVVVEGLNVLSTSAGSGVVVSDFFDFTIYVDAEEADIEAWYAERFLGLCATVFQDPSSYFHRYAGLDHDESVATARRIWSSINAVNLRQNILPTRERADLILEKGSDHQVRRVRLRVP</sequence>
<evidence type="ECO:0000256" key="14">
    <source>
        <dbReference type="HAMAP-Rule" id="MF_00215"/>
    </source>
</evidence>
<dbReference type="GO" id="GO:0005524">
    <property type="term" value="F:ATP binding"/>
    <property type="evidence" value="ECO:0007669"/>
    <property type="project" value="UniProtKB-UniRule"/>
</dbReference>
<keyword evidence="11 14" id="KW-0067">ATP-binding</keyword>
<evidence type="ECO:0000256" key="1">
    <source>
        <dbReference type="ARBA" id="ARBA00001206"/>
    </source>
</evidence>
<evidence type="ECO:0000256" key="4">
    <source>
        <dbReference type="ARBA" id="ARBA00006087"/>
    </source>
</evidence>
<dbReference type="SUPFAM" id="SSF52540">
    <property type="entry name" value="P-loop containing nucleoside triphosphate hydrolases"/>
    <property type="match status" value="1"/>
</dbReference>
<dbReference type="InterPro" id="IPR004566">
    <property type="entry name" value="PanK"/>
</dbReference>
<evidence type="ECO:0000256" key="15">
    <source>
        <dbReference type="RuleBase" id="RU003530"/>
    </source>
</evidence>
<dbReference type="CDD" id="cd02025">
    <property type="entry name" value="PanK"/>
    <property type="match status" value="1"/>
</dbReference>
<dbReference type="NCBIfam" id="TIGR00554">
    <property type="entry name" value="panK_bact"/>
    <property type="match status" value="1"/>
</dbReference>
<dbReference type="EMBL" id="CADCSZ010000113">
    <property type="protein sequence ID" value="CAA9242934.1"/>
    <property type="molecule type" value="Genomic_DNA"/>
</dbReference>
<keyword evidence="7 14" id="KW-0963">Cytoplasm</keyword>
<evidence type="ECO:0000256" key="11">
    <source>
        <dbReference type="ARBA" id="ARBA00022840"/>
    </source>
</evidence>
<protein>
    <recommendedName>
        <fullName evidence="6 14">Pantothenate kinase</fullName>
        <ecNumber evidence="5 14">2.7.1.33</ecNumber>
    </recommendedName>
    <alternativeName>
        <fullName evidence="13 14">Pantothenic acid kinase</fullName>
    </alternativeName>
</protein>
<dbReference type="Gene3D" id="3.40.50.300">
    <property type="entry name" value="P-loop containing nucleotide triphosphate hydrolases"/>
    <property type="match status" value="1"/>
</dbReference>
<evidence type="ECO:0000256" key="12">
    <source>
        <dbReference type="ARBA" id="ARBA00022993"/>
    </source>
</evidence>
<reference evidence="17" key="1">
    <citation type="submission" date="2020-02" db="EMBL/GenBank/DDBJ databases">
        <authorList>
            <person name="Meier V. D."/>
        </authorList>
    </citation>
    <scope>NUCLEOTIDE SEQUENCE</scope>
    <source>
        <strain evidence="17">AVDCRST_MAG76</strain>
    </source>
</reference>
<dbReference type="GO" id="GO:0005737">
    <property type="term" value="C:cytoplasm"/>
    <property type="evidence" value="ECO:0007669"/>
    <property type="project" value="UniProtKB-SubCell"/>
</dbReference>
<dbReference type="GO" id="GO:0015937">
    <property type="term" value="P:coenzyme A biosynthetic process"/>
    <property type="evidence" value="ECO:0007669"/>
    <property type="project" value="UniProtKB-UniRule"/>
</dbReference>
<feature type="binding site" evidence="14">
    <location>
        <begin position="93"/>
        <end position="100"/>
    </location>
    <ligand>
        <name>ATP</name>
        <dbReference type="ChEBI" id="CHEBI:30616"/>
    </ligand>
</feature>